<accession>A0A0H5A5M6</accession>
<gene>
    <name evidence="2" type="ORF">AA957_08910</name>
</gene>
<evidence type="ECO:0000313" key="2">
    <source>
        <dbReference type="EMBL" id="AKS06221.1"/>
    </source>
</evidence>
<dbReference type="EMBL" id="CP011507">
    <property type="protein sequence ID" value="AKS06221.1"/>
    <property type="molecule type" value="Genomic_DNA"/>
</dbReference>
<evidence type="ECO:0000256" key="1">
    <source>
        <dbReference type="SAM" id="SignalP"/>
    </source>
</evidence>
<dbReference type="InterPro" id="IPR010546">
    <property type="entry name" value="DUF1120"/>
</dbReference>
<organism evidence="2 3">
    <name type="scientific">Pseudomonas trivialis</name>
    <dbReference type="NCBI Taxonomy" id="200450"/>
    <lineage>
        <taxon>Bacteria</taxon>
        <taxon>Pseudomonadati</taxon>
        <taxon>Pseudomonadota</taxon>
        <taxon>Gammaproteobacteria</taxon>
        <taxon>Pseudomonadales</taxon>
        <taxon>Pseudomonadaceae</taxon>
        <taxon>Pseudomonas</taxon>
    </lineage>
</organism>
<sequence length="209" mass="22084">MKDSLAALAGALLIVHCAAALAASNVDLSVKGSITPSACSPSLSNNGLVDYGKISIQDLNPTGVTELPETSFRLAVNCEGASLFALATQDNRASVTGAGAFFILGLITPTRWVGSYFLSMENIQLDDPAAYSIYSMDNGKTWLFNPDANVPTNILLAFGNQSSGVRAPVPIKDVSLDLVVQPYIYPKNQIPVGETIDLDGSATLELRYL</sequence>
<dbReference type="AlphaFoldDB" id="A0A0H5A5M6"/>
<dbReference type="Proteomes" id="UP000036608">
    <property type="component" value="Chromosome"/>
</dbReference>
<keyword evidence="1" id="KW-0732">Signal</keyword>
<dbReference type="PATRIC" id="fig|200450.3.peg.1849"/>
<dbReference type="Pfam" id="PF06551">
    <property type="entry name" value="DUF1120"/>
    <property type="match status" value="1"/>
</dbReference>
<feature type="chain" id="PRO_5005214987" description="DUF1120 domain-containing protein" evidence="1">
    <location>
        <begin position="23"/>
        <end position="209"/>
    </location>
</feature>
<dbReference type="KEGG" id="ptv:AA957_08910"/>
<name>A0A0H5A5M6_9PSED</name>
<evidence type="ECO:0000313" key="3">
    <source>
        <dbReference type="Proteomes" id="UP000036608"/>
    </source>
</evidence>
<dbReference type="OrthoDB" id="6602106at2"/>
<feature type="signal peptide" evidence="1">
    <location>
        <begin position="1"/>
        <end position="22"/>
    </location>
</feature>
<evidence type="ECO:0008006" key="4">
    <source>
        <dbReference type="Google" id="ProtNLM"/>
    </source>
</evidence>
<reference evidence="3" key="2">
    <citation type="submission" date="2015-05" db="EMBL/GenBank/DDBJ databases">
        <authorList>
            <person name="Swarnkar M.K."/>
            <person name="Vyas P."/>
            <person name="Rahi P."/>
            <person name="Thakur R."/>
            <person name="Thakur N."/>
            <person name="Singh A.K."/>
            <person name="Gulati A."/>
        </authorList>
    </citation>
    <scope>NUCLEOTIDE SEQUENCE [LARGE SCALE GENOMIC DNA]</scope>
    <source>
        <strain evidence="3">745</strain>
    </source>
</reference>
<reference evidence="2 3" key="1">
    <citation type="journal article" date="2015" name="Genome Announc.">
        <title>Complete Genome Sequence of the Rhizobacterium Pseudomonas trivialis Strain IHBB745 with Multiple Plant Growth-Promoting Activities and Tolerance to Desiccation and Alkalinity.</title>
        <authorList>
            <person name="Gulati A."/>
            <person name="Swarnkar M.K."/>
            <person name="Vyas P."/>
            <person name="Rahi P."/>
            <person name="Thakur R."/>
            <person name="Thakur N."/>
            <person name="Singh A.K."/>
        </authorList>
    </citation>
    <scope>NUCLEOTIDE SEQUENCE [LARGE SCALE GENOMIC DNA]</scope>
    <source>
        <strain evidence="3">745</strain>
    </source>
</reference>
<dbReference type="RefSeq" id="WP_049709867.1">
    <property type="nucleotide sequence ID" value="NZ_CP011507.1"/>
</dbReference>
<protein>
    <recommendedName>
        <fullName evidence="4">DUF1120 domain-containing protein</fullName>
    </recommendedName>
</protein>
<proteinExistence type="predicted"/>